<feature type="domain" description="Glycosyltransferase 2-like" evidence="1">
    <location>
        <begin position="17"/>
        <end position="132"/>
    </location>
</feature>
<dbReference type="Pfam" id="PF00535">
    <property type="entry name" value="Glycos_transf_2"/>
    <property type="match status" value="1"/>
</dbReference>
<evidence type="ECO:0000259" key="1">
    <source>
        <dbReference type="Pfam" id="PF00535"/>
    </source>
</evidence>
<proteinExistence type="predicted"/>
<dbReference type="InterPro" id="IPR029044">
    <property type="entry name" value="Nucleotide-diphossugar_trans"/>
</dbReference>
<gene>
    <name evidence="2" type="ORF">SAMEA4873656_02245</name>
</gene>
<accession>A0A486D937</accession>
<reference evidence="2" key="1">
    <citation type="submission" date="2019-03" db="EMBL/GenBank/DDBJ databases">
        <authorList>
            <consortium name="Pathogen Informatics"/>
        </authorList>
    </citation>
    <scope>NUCLEOTIDE SEQUENCE</scope>
    <source>
        <strain evidence="2">5012STDY7626466</strain>
    </source>
</reference>
<evidence type="ECO:0000313" key="2">
    <source>
        <dbReference type="EMBL" id="VGM05589.1"/>
    </source>
</evidence>
<dbReference type="GO" id="GO:0016740">
    <property type="term" value="F:transferase activity"/>
    <property type="evidence" value="ECO:0007669"/>
    <property type="project" value="UniProtKB-KW"/>
</dbReference>
<keyword evidence="2" id="KW-0808">Transferase</keyword>
<organism evidence="2">
    <name type="scientific">Klebsiella pneumoniae</name>
    <dbReference type="NCBI Taxonomy" id="573"/>
    <lineage>
        <taxon>Bacteria</taxon>
        <taxon>Pseudomonadati</taxon>
        <taxon>Pseudomonadota</taxon>
        <taxon>Gammaproteobacteria</taxon>
        <taxon>Enterobacterales</taxon>
        <taxon>Enterobacteriaceae</taxon>
        <taxon>Klebsiella/Raoultella group</taxon>
        <taxon>Klebsiella</taxon>
        <taxon>Klebsiella pneumoniae complex</taxon>
    </lineage>
</organism>
<sequence length="288" mass="33062">MKVAILVVIYDKQLDGSNTLKSLLNVRSGNLFLTIVNNGPNILSPDSEIHFKLNEKFKVVEVIEHTNNKPLSILYNDFIASMDDADYYILMDDDSILTDEYISMISSLGKNDFDVLVPRIKSIKDDCIYYPVEHGSVIVEDRILDSMKVFSIGSGMIISKCCVEKILTFFSNVFDERYAFYGVDMSIFRRIRIISRKIKGNDFLIVSKSMVLHSLSRVDSPLTFFRASERLIDAALTFRNYFSVLNAIDFFRILLKCFPTLGLNNSLKISLTTFFNGCHFRIKKWNSR</sequence>
<dbReference type="InterPro" id="IPR001173">
    <property type="entry name" value="Glyco_trans_2-like"/>
</dbReference>
<protein>
    <submittedName>
        <fullName evidence="2">Glycosyltransferase</fullName>
    </submittedName>
</protein>
<name>A0A486D937_KLEPN</name>
<dbReference type="AlphaFoldDB" id="A0A486D937"/>
<dbReference type="EMBL" id="CAAHCZ010000003">
    <property type="protein sequence ID" value="VGM05589.1"/>
    <property type="molecule type" value="Genomic_DNA"/>
</dbReference>
<dbReference type="SUPFAM" id="SSF53448">
    <property type="entry name" value="Nucleotide-diphospho-sugar transferases"/>
    <property type="match status" value="1"/>
</dbReference>
<dbReference type="Gene3D" id="3.90.550.10">
    <property type="entry name" value="Spore Coat Polysaccharide Biosynthesis Protein SpsA, Chain A"/>
    <property type="match status" value="1"/>
</dbReference>